<gene>
    <name evidence="1" type="ORF">MAE02_25180</name>
</gene>
<dbReference type="AlphaFoldDB" id="A0A512BSC9"/>
<evidence type="ECO:0000313" key="1">
    <source>
        <dbReference type="EMBL" id="GEO14822.1"/>
    </source>
</evidence>
<keyword evidence="2" id="KW-1185">Reference proteome</keyword>
<organism evidence="1 2">
    <name type="scientific">Microvirga aerophila</name>
    <dbReference type="NCBI Taxonomy" id="670291"/>
    <lineage>
        <taxon>Bacteria</taxon>
        <taxon>Pseudomonadati</taxon>
        <taxon>Pseudomonadota</taxon>
        <taxon>Alphaproteobacteria</taxon>
        <taxon>Hyphomicrobiales</taxon>
        <taxon>Methylobacteriaceae</taxon>
        <taxon>Microvirga</taxon>
    </lineage>
</organism>
<dbReference type="Proteomes" id="UP000321085">
    <property type="component" value="Unassembled WGS sequence"/>
</dbReference>
<name>A0A512BSC9_9HYPH</name>
<proteinExistence type="predicted"/>
<protein>
    <recommendedName>
        <fullName evidence="3">Anti-sigma factor</fullName>
    </recommendedName>
</protein>
<accession>A0A512BSC9</accession>
<comment type="caution">
    <text evidence="1">The sequence shown here is derived from an EMBL/GenBank/DDBJ whole genome shotgun (WGS) entry which is preliminary data.</text>
</comment>
<reference evidence="1 2" key="1">
    <citation type="submission" date="2019-07" db="EMBL/GenBank/DDBJ databases">
        <title>Whole genome shotgun sequence of Microvirga aerophila NBRC 106136.</title>
        <authorList>
            <person name="Hosoyama A."/>
            <person name="Uohara A."/>
            <person name="Ohji S."/>
            <person name="Ichikawa N."/>
        </authorList>
    </citation>
    <scope>NUCLEOTIDE SEQUENCE [LARGE SCALE GENOMIC DNA]</scope>
    <source>
        <strain evidence="1 2">NBRC 106136</strain>
    </source>
</reference>
<evidence type="ECO:0000313" key="2">
    <source>
        <dbReference type="Proteomes" id="UP000321085"/>
    </source>
</evidence>
<evidence type="ECO:0008006" key="3">
    <source>
        <dbReference type="Google" id="ProtNLM"/>
    </source>
</evidence>
<sequence>MLGFLLGWSVRNFDIPPLGASAQVRALKHDATSAHRLLAAGGLASAFLTAEEAQLQRWVQRRVGGSFKIPDLSEFGMRFMGGQILPYKQDNAVALLLYRDDKGGRVTVYLRAGEHGQTRLHSARLDDTLVFYWLDSRCGYVVAAAPDLERLSNIAKAVYDYFERPSDDGARL</sequence>
<dbReference type="EMBL" id="BJYU01000030">
    <property type="protein sequence ID" value="GEO14822.1"/>
    <property type="molecule type" value="Genomic_DNA"/>
</dbReference>